<comment type="caution">
    <text evidence="1">The sequence shown here is derived from an EMBL/GenBank/DDBJ whole genome shotgun (WGS) entry which is preliminary data.</text>
</comment>
<sequence length="94" mass="10711">MQECHPRGGFACHILQVMGEEKFGVHLHPKDVDRVRDAPVGLLEEYEKSCSASTHYQHRTRCLFGVNTMQVPHHCILTDRQAVQGLVTLLGEMW</sequence>
<protein>
    <submittedName>
        <fullName evidence="1">Uncharacterized protein</fullName>
    </submittedName>
</protein>
<evidence type="ECO:0000313" key="1">
    <source>
        <dbReference type="EMBL" id="MPC54638.1"/>
    </source>
</evidence>
<dbReference type="Proteomes" id="UP000324222">
    <property type="component" value="Unassembled WGS sequence"/>
</dbReference>
<proteinExistence type="predicted"/>
<organism evidence="1 2">
    <name type="scientific">Portunus trituberculatus</name>
    <name type="common">Swimming crab</name>
    <name type="synonym">Neptunus trituberculatus</name>
    <dbReference type="NCBI Taxonomy" id="210409"/>
    <lineage>
        <taxon>Eukaryota</taxon>
        <taxon>Metazoa</taxon>
        <taxon>Ecdysozoa</taxon>
        <taxon>Arthropoda</taxon>
        <taxon>Crustacea</taxon>
        <taxon>Multicrustacea</taxon>
        <taxon>Malacostraca</taxon>
        <taxon>Eumalacostraca</taxon>
        <taxon>Eucarida</taxon>
        <taxon>Decapoda</taxon>
        <taxon>Pleocyemata</taxon>
        <taxon>Brachyura</taxon>
        <taxon>Eubrachyura</taxon>
        <taxon>Portunoidea</taxon>
        <taxon>Portunidae</taxon>
        <taxon>Portuninae</taxon>
        <taxon>Portunus</taxon>
    </lineage>
</organism>
<reference evidence="1 2" key="1">
    <citation type="submission" date="2019-05" db="EMBL/GenBank/DDBJ databases">
        <title>Another draft genome of Portunus trituberculatus and its Hox gene families provides insights of decapod evolution.</title>
        <authorList>
            <person name="Jeong J.-H."/>
            <person name="Song I."/>
            <person name="Kim S."/>
            <person name="Choi T."/>
            <person name="Kim D."/>
            <person name="Ryu S."/>
            <person name="Kim W."/>
        </authorList>
    </citation>
    <scope>NUCLEOTIDE SEQUENCE [LARGE SCALE GENOMIC DNA]</scope>
    <source>
        <tissue evidence="1">Muscle</tissue>
    </source>
</reference>
<name>A0A5B7GBZ3_PORTR</name>
<keyword evidence="2" id="KW-1185">Reference proteome</keyword>
<evidence type="ECO:0000313" key="2">
    <source>
        <dbReference type="Proteomes" id="UP000324222"/>
    </source>
</evidence>
<dbReference type="EMBL" id="VSRR010012505">
    <property type="protein sequence ID" value="MPC54638.1"/>
    <property type="molecule type" value="Genomic_DNA"/>
</dbReference>
<gene>
    <name evidence="1" type="ORF">E2C01_048561</name>
</gene>
<dbReference type="AlphaFoldDB" id="A0A5B7GBZ3"/>
<accession>A0A5B7GBZ3</accession>